<dbReference type="InterPro" id="IPR027477">
    <property type="entry name" value="Succ_DH/fumarate_Rdtase_cat_sf"/>
</dbReference>
<evidence type="ECO:0000256" key="3">
    <source>
        <dbReference type="ARBA" id="ARBA00015872"/>
    </source>
</evidence>
<dbReference type="InterPro" id="IPR007329">
    <property type="entry name" value="FMN-bd"/>
</dbReference>
<comment type="cofactor">
    <cofactor evidence="8">
        <name>FMN</name>
        <dbReference type="ChEBI" id="CHEBI:58210"/>
    </cofactor>
    <text evidence="8">Binds 1 or 2 FMN covalently per subunit.</text>
</comment>
<dbReference type="InterPro" id="IPR036188">
    <property type="entry name" value="FAD/NAD-bd_sf"/>
</dbReference>
<keyword evidence="5 8" id="KW-0274">FAD</keyword>
<dbReference type="InterPro" id="IPR003953">
    <property type="entry name" value="FAD-dep_OxRdtase_2_FAD-bd"/>
</dbReference>
<proteinExistence type="inferred from homology"/>
<evidence type="ECO:0000256" key="7">
    <source>
        <dbReference type="ARBA" id="ARBA00049922"/>
    </source>
</evidence>
<sequence length="608" mass="61695">MKNQKLIAIVLVVLLLAVSLASCFASADGSAASGASSSAPAPTAAPAEDQSADIVVIGAGGAGMTAAIQAVQDGATNVVIVEKMPQTGGNTTRSTGGLNACETSYQAAEGIEDSVGLFVEDTMKGGKELNDRQLVTVMAENSAGAVDWVNEIGGDLSVVGQFAGASVMRIHRPSDTSAVGPMLVKALNAKVEALGIPVLLNTRADEILVDEKGAVSGVKVTGPSGAYTIGCRAVVLATGGFGANNEMVAEYKPELAGFGTTNQAGATGDGIAMAKAAGADFVDMDQIQTHPTVNPDTQTMYTEGVRGNGAILVNKEGKRFVSEMETRDVVSAAILEQTDGVCYMVFDQAVRDSLKAIESYISAGIVFESDTVEGLAEQIGVDPAALRETMDVYAGYAQAGVDGEFGRIDTSMGSDLTTPGFYACLCAPAVHHTMGGVRINASCEVIGAAGSVLPGLFAAGEVTGGVHGANRLGGNAVTDIVVFGRIAGSSAERYLLANGGNTALTIQVEKEETAVPEVEGGYKDGVYTGSGSGNGGALTVTVTVEGGNIVSVKLADHAETDGIWQNAEKGVGNEIIRGQKAEVDAVAGATNTSNGIIEAVKDALKDAK</sequence>
<dbReference type="EMBL" id="JACONZ010000005">
    <property type="protein sequence ID" value="MBC5582514.1"/>
    <property type="molecule type" value="Genomic_DNA"/>
</dbReference>
<dbReference type="InterPro" id="IPR050315">
    <property type="entry name" value="FAD-oxidoreductase_2"/>
</dbReference>
<name>A0A923RFJ4_9FIRM</name>
<dbReference type="SUPFAM" id="SSF51905">
    <property type="entry name" value="FAD/NAD(P)-binding domain"/>
    <property type="match status" value="1"/>
</dbReference>
<dbReference type="EC" id="1.3.99.33" evidence="2 8"/>
<evidence type="ECO:0000256" key="5">
    <source>
        <dbReference type="ARBA" id="ARBA00022827"/>
    </source>
</evidence>
<keyword evidence="6 8" id="KW-0560">Oxidoreductase</keyword>
<reference evidence="10" key="1">
    <citation type="submission" date="2020-08" db="EMBL/GenBank/DDBJ databases">
        <title>Genome public.</title>
        <authorList>
            <person name="Liu C."/>
            <person name="Sun Q."/>
        </authorList>
    </citation>
    <scope>NUCLEOTIDE SEQUENCE</scope>
    <source>
        <strain evidence="10">BX8</strain>
    </source>
</reference>
<dbReference type="PANTHER" id="PTHR43400:SF7">
    <property type="entry name" value="FAD-DEPENDENT OXIDOREDUCTASE 2 FAD BINDING DOMAIN-CONTAINING PROTEIN"/>
    <property type="match status" value="1"/>
</dbReference>
<evidence type="ECO:0000313" key="10">
    <source>
        <dbReference type="EMBL" id="MBC5582514.1"/>
    </source>
</evidence>
<dbReference type="NCBIfam" id="TIGR01813">
    <property type="entry name" value="flavo_cyto_c"/>
    <property type="match status" value="1"/>
</dbReference>
<dbReference type="FunFam" id="3.90.700.10:FF:000007">
    <property type="entry name" value="NADH-dependent fumarate reductase"/>
    <property type="match status" value="1"/>
</dbReference>
<keyword evidence="8" id="KW-0732">Signal</keyword>
<accession>A0A923RFJ4</accession>
<dbReference type="AlphaFoldDB" id="A0A923RFJ4"/>
<dbReference type="GO" id="GO:0016020">
    <property type="term" value="C:membrane"/>
    <property type="evidence" value="ECO:0007669"/>
    <property type="project" value="InterPro"/>
</dbReference>
<dbReference type="GO" id="GO:0033765">
    <property type="term" value="F:steroid dehydrogenase activity, acting on the CH-CH group of donors"/>
    <property type="evidence" value="ECO:0007669"/>
    <property type="project" value="UniProtKB-ARBA"/>
</dbReference>
<evidence type="ECO:0000256" key="4">
    <source>
        <dbReference type="ARBA" id="ARBA00022630"/>
    </source>
</evidence>
<dbReference type="PANTHER" id="PTHR43400">
    <property type="entry name" value="FUMARATE REDUCTASE"/>
    <property type="match status" value="1"/>
</dbReference>
<evidence type="ECO:0000256" key="1">
    <source>
        <dbReference type="ARBA" id="ARBA00008040"/>
    </source>
</evidence>
<dbReference type="SUPFAM" id="SSF56425">
    <property type="entry name" value="Succinate dehydrogenase/fumarate reductase flavoprotein, catalytic domain"/>
    <property type="match status" value="1"/>
</dbReference>
<dbReference type="RefSeq" id="WP_186888872.1">
    <property type="nucleotide sequence ID" value="NZ_JACONZ010000005.1"/>
</dbReference>
<dbReference type="Gene3D" id="3.90.1010.20">
    <property type="match status" value="1"/>
</dbReference>
<dbReference type="GO" id="GO:0010181">
    <property type="term" value="F:FMN binding"/>
    <property type="evidence" value="ECO:0007669"/>
    <property type="project" value="InterPro"/>
</dbReference>
<dbReference type="Proteomes" id="UP000659630">
    <property type="component" value="Unassembled WGS sequence"/>
</dbReference>
<gene>
    <name evidence="10" type="ORF">H8S23_13450</name>
</gene>
<dbReference type="SMART" id="SM00900">
    <property type="entry name" value="FMN_bind"/>
    <property type="match status" value="1"/>
</dbReference>
<dbReference type="PRINTS" id="PR00368">
    <property type="entry name" value="FADPNR"/>
</dbReference>
<comment type="cofactor">
    <cofactor evidence="8">
        <name>FAD</name>
        <dbReference type="ChEBI" id="CHEBI:57692"/>
    </cofactor>
    <text evidence="8">Binds 1 FAD per subunit.</text>
</comment>
<comment type="catalytic activity">
    <reaction evidence="7 8">
        <text>dihydrourocanate + A = urocanate + AH2</text>
        <dbReference type="Rhea" id="RHEA:36059"/>
        <dbReference type="ChEBI" id="CHEBI:13193"/>
        <dbReference type="ChEBI" id="CHEBI:17499"/>
        <dbReference type="ChEBI" id="CHEBI:27247"/>
        <dbReference type="ChEBI" id="CHEBI:72991"/>
        <dbReference type="EC" id="1.3.99.33"/>
    </reaction>
</comment>
<keyword evidence="4 8" id="KW-0285">Flavoprotein</keyword>
<comment type="similarity">
    <text evidence="1 8">Belongs to the FAD-dependent oxidoreductase 2 family. FRD/SDH subfamily.</text>
</comment>
<dbReference type="Pfam" id="PF00890">
    <property type="entry name" value="FAD_binding_2"/>
    <property type="match status" value="1"/>
</dbReference>
<evidence type="ECO:0000256" key="8">
    <source>
        <dbReference type="RuleBase" id="RU366062"/>
    </source>
</evidence>
<keyword evidence="11" id="KW-1185">Reference proteome</keyword>
<evidence type="ECO:0000259" key="9">
    <source>
        <dbReference type="SMART" id="SM00900"/>
    </source>
</evidence>
<dbReference type="PROSITE" id="PS51257">
    <property type="entry name" value="PROKAR_LIPOPROTEIN"/>
    <property type="match status" value="1"/>
</dbReference>
<dbReference type="Gene3D" id="3.90.700.10">
    <property type="entry name" value="Succinate dehydrogenase/fumarate reductase flavoprotein, catalytic domain"/>
    <property type="match status" value="1"/>
</dbReference>
<evidence type="ECO:0000313" key="11">
    <source>
        <dbReference type="Proteomes" id="UP000659630"/>
    </source>
</evidence>
<protein>
    <recommendedName>
        <fullName evidence="3 8">Urocanate reductase</fullName>
        <ecNumber evidence="2 8">1.3.99.33</ecNumber>
    </recommendedName>
</protein>
<organism evidence="10 11">
    <name type="scientific">Anaerofilum hominis</name>
    <dbReference type="NCBI Taxonomy" id="2763016"/>
    <lineage>
        <taxon>Bacteria</taxon>
        <taxon>Bacillati</taxon>
        <taxon>Bacillota</taxon>
        <taxon>Clostridia</taxon>
        <taxon>Eubacteriales</taxon>
        <taxon>Oscillospiraceae</taxon>
        <taxon>Anaerofilum</taxon>
    </lineage>
</organism>
<feature type="domain" description="FMN-binding" evidence="9">
    <location>
        <begin position="533"/>
        <end position="607"/>
    </location>
</feature>
<dbReference type="Pfam" id="PF04205">
    <property type="entry name" value="FMN_bind"/>
    <property type="match status" value="1"/>
</dbReference>
<dbReference type="InterPro" id="IPR010960">
    <property type="entry name" value="Flavocytochrome_c"/>
</dbReference>
<dbReference type="Gene3D" id="3.50.50.60">
    <property type="entry name" value="FAD/NAD(P)-binding domain"/>
    <property type="match status" value="1"/>
</dbReference>
<feature type="chain" id="PRO_5038168695" description="Urocanate reductase" evidence="8">
    <location>
        <begin position="28"/>
        <end position="608"/>
    </location>
</feature>
<comment type="caution">
    <text evidence="10">The sequence shown here is derived from an EMBL/GenBank/DDBJ whole genome shotgun (WGS) entry which is preliminary data.</text>
</comment>
<evidence type="ECO:0000256" key="2">
    <source>
        <dbReference type="ARBA" id="ARBA00013137"/>
    </source>
</evidence>
<evidence type="ECO:0000256" key="6">
    <source>
        <dbReference type="ARBA" id="ARBA00023002"/>
    </source>
</evidence>
<feature type="signal peptide" evidence="8">
    <location>
        <begin position="1"/>
        <end position="27"/>
    </location>
</feature>